<dbReference type="AlphaFoldDB" id="A0AAW0JYY0"/>
<keyword evidence="6" id="KW-1185">Reference proteome</keyword>
<sequence>MLKIFNTDTVLLVHIYYQMEERVIPVEELMDADEVFCTGTAVVVNPVGSVTYRGSNRKQEWKQHPRNFVGCNNLKDTRLISRQNPYVCLEYARAGYRTATCRDPTVMAQQIQALIANMQELMKQNEELKRRTRRETPTMS</sequence>
<accession>A0AAW0JYY0</accession>
<dbReference type="GO" id="GO:0004084">
    <property type="term" value="F:branched-chain-amino-acid transaminase activity"/>
    <property type="evidence" value="ECO:0007669"/>
    <property type="project" value="InterPro"/>
</dbReference>
<dbReference type="InterPro" id="IPR005786">
    <property type="entry name" value="B_amino_transII"/>
</dbReference>
<organism evidence="5 6">
    <name type="scientific">Quercus suber</name>
    <name type="common">Cork oak</name>
    <dbReference type="NCBI Taxonomy" id="58331"/>
    <lineage>
        <taxon>Eukaryota</taxon>
        <taxon>Viridiplantae</taxon>
        <taxon>Streptophyta</taxon>
        <taxon>Embryophyta</taxon>
        <taxon>Tracheophyta</taxon>
        <taxon>Spermatophyta</taxon>
        <taxon>Magnoliopsida</taxon>
        <taxon>eudicotyledons</taxon>
        <taxon>Gunneridae</taxon>
        <taxon>Pentapetalae</taxon>
        <taxon>rosids</taxon>
        <taxon>fabids</taxon>
        <taxon>Fagales</taxon>
        <taxon>Fagaceae</taxon>
        <taxon>Quercus</taxon>
    </lineage>
</organism>
<comment type="similarity">
    <text evidence="2">Belongs to the class-IV pyridoxal-phosphate-dependent aminotransferase family.</text>
</comment>
<evidence type="ECO:0000256" key="1">
    <source>
        <dbReference type="ARBA" id="ARBA00001933"/>
    </source>
</evidence>
<dbReference type="PANTHER" id="PTHR42825">
    <property type="entry name" value="AMINO ACID AMINOTRANSFERASE"/>
    <property type="match status" value="1"/>
</dbReference>
<reference evidence="5 6" key="1">
    <citation type="journal article" date="2018" name="Sci. Data">
        <title>The draft genome sequence of cork oak.</title>
        <authorList>
            <person name="Ramos A.M."/>
            <person name="Usie A."/>
            <person name="Barbosa P."/>
            <person name="Barros P.M."/>
            <person name="Capote T."/>
            <person name="Chaves I."/>
            <person name="Simoes F."/>
            <person name="Abreu I."/>
            <person name="Carrasquinho I."/>
            <person name="Faro C."/>
            <person name="Guimaraes J.B."/>
            <person name="Mendonca D."/>
            <person name="Nobrega F."/>
            <person name="Rodrigues L."/>
            <person name="Saibo N.J.M."/>
            <person name="Varela M.C."/>
            <person name="Egas C."/>
            <person name="Matos J."/>
            <person name="Miguel C.M."/>
            <person name="Oliveira M.M."/>
            <person name="Ricardo C.P."/>
            <person name="Goncalves S."/>
        </authorList>
    </citation>
    <scope>NUCLEOTIDE SEQUENCE [LARGE SCALE GENOMIC DNA]</scope>
    <source>
        <strain evidence="6">cv. HL8</strain>
    </source>
</reference>
<protein>
    <submittedName>
        <fullName evidence="5">Branched-chain amino acid aminotransferase 2</fullName>
    </submittedName>
</protein>
<proteinExistence type="inferred from homology"/>
<evidence type="ECO:0000256" key="4">
    <source>
        <dbReference type="SAM" id="Coils"/>
    </source>
</evidence>
<evidence type="ECO:0000313" key="6">
    <source>
        <dbReference type="Proteomes" id="UP000237347"/>
    </source>
</evidence>
<dbReference type="EMBL" id="PKMF04000436">
    <property type="protein sequence ID" value="KAK7831774.1"/>
    <property type="molecule type" value="Genomic_DNA"/>
</dbReference>
<dbReference type="PANTHER" id="PTHR42825:SF29">
    <property type="entry name" value="BRANCHED-CHAIN-AMINO-ACID AMINOTRANSFERASE"/>
    <property type="match status" value="1"/>
</dbReference>
<comment type="caution">
    <text evidence="5">The sequence shown here is derived from an EMBL/GenBank/DDBJ whole genome shotgun (WGS) entry which is preliminary data.</text>
</comment>
<dbReference type="InterPro" id="IPR036038">
    <property type="entry name" value="Aminotransferase-like"/>
</dbReference>
<keyword evidence="3" id="KW-0663">Pyridoxal phosphate</keyword>
<dbReference type="GO" id="GO:0009081">
    <property type="term" value="P:branched-chain amino acid metabolic process"/>
    <property type="evidence" value="ECO:0007669"/>
    <property type="project" value="InterPro"/>
</dbReference>
<comment type="cofactor">
    <cofactor evidence="1">
        <name>pyridoxal 5'-phosphate</name>
        <dbReference type="ChEBI" id="CHEBI:597326"/>
    </cofactor>
</comment>
<keyword evidence="4" id="KW-0175">Coiled coil</keyword>
<dbReference type="Gene3D" id="3.20.10.10">
    <property type="entry name" value="D-amino Acid Aminotransferase, subunit A, domain 2"/>
    <property type="match status" value="1"/>
</dbReference>
<dbReference type="SUPFAM" id="SSF56752">
    <property type="entry name" value="D-aminoacid aminotransferase-like PLP-dependent enzymes"/>
    <property type="match status" value="1"/>
</dbReference>
<dbReference type="InterPro" id="IPR043132">
    <property type="entry name" value="BCAT-like_C"/>
</dbReference>
<evidence type="ECO:0000313" key="5">
    <source>
        <dbReference type="EMBL" id="KAK7831774.1"/>
    </source>
</evidence>
<evidence type="ECO:0000256" key="3">
    <source>
        <dbReference type="ARBA" id="ARBA00022898"/>
    </source>
</evidence>
<name>A0AAW0JYY0_QUESU</name>
<keyword evidence="5" id="KW-0808">Transferase</keyword>
<evidence type="ECO:0000256" key="2">
    <source>
        <dbReference type="ARBA" id="ARBA00009320"/>
    </source>
</evidence>
<gene>
    <name evidence="5" type="primary">BCAT2_1</name>
    <name evidence="5" type="ORF">CFP56_027047</name>
</gene>
<dbReference type="Proteomes" id="UP000237347">
    <property type="component" value="Unassembled WGS sequence"/>
</dbReference>
<keyword evidence="5" id="KW-0032">Aminotransferase</keyword>
<feature type="coiled-coil region" evidence="4">
    <location>
        <begin position="108"/>
        <end position="135"/>
    </location>
</feature>